<dbReference type="Proteomes" id="UP000030765">
    <property type="component" value="Unassembled WGS sequence"/>
</dbReference>
<evidence type="ECO:0000256" key="4">
    <source>
        <dbReference type="ARBA" id="ARBA00022871"/>
    </source>
</evidence>
<dbReference type="VEuPathDB" id="VectorBase:ASIC007588"/>
<evidence type="ECO:0000259" key="6">
    <source>
        <dbReference type="PROSITE" id="PS51644"/>
    </source>
</evidence>
<comment type="subcellular location">
    <subcellularLocation>
        <location evidence="1">Cytoplasm</location>
    </subcellularLocation>
</comment>
<accession>A0A084VQG9</accession>
<dbReference type="InterPro" id="IPR002999">
    <property type="entry name" value="Tudor"/>
</dbReference>
<dbReference type="Pfam" id="PF00567">
    <property type="entry name" value="TUDOR"/>
    <property type="match status" value="1"/>
</dbReference>
<dbReference type="InterPro" id="IPR035437">
    <property type="entry name" value="SNase_OB-fold_sf"/>
</dbReference>
<evidence type="ECO:0000259" key="5">
    <source>
        <dbReference type="PROSITE" id="PS50304"/>
    </source>
</evidence>
<dbReference type="EMBL" id="KE525003">
    <property type="protein sequence ID" value="KFB40213.1"/>
    <property type="molecule type" value="Genomic_DNA"/>
</dbReference>
<dbReference type="AlphaFoldDB" id="A0A084VQG9"/>
<evidence type="ECO:0000256" key="3">
    <source>
        <dbReference type="ARBA" id="ARBA00022737"/>
    </source>
</evidence>
<protein>
    <recommendedName>
        <fullName evidence="10">Tudor domain-containing protein</fullName>
    </recommendedName>
</protein>
<dbReference type="Pfam" id="PF12872">
    <property type="entry name" value="OST-HTH"/>
    <property type="match status" value="1"/>
</dbReference>
<dbReference type="PANTHER" id="PTHR16442">
    <property type="entry name" value="RING FINGER PROTEIN 17"/>
    <property type="match status" value="1"/>
</dbReference>
<reference evidence="8" key="2">
    <citation type="submission" date="2020-05" db="UniProtKB">
        <authorList>
            <consortium name="EnsemblMetazoa"/>
        </authorList>
    </citation>
    <scope>IDENTIFICATION</scope>
</reference>
<dbReference type="Gene3D" id="3.30.420.610">
    <property type="entry name" value="LOTUS domain-like"/>
    <property type="match status" value="1"/>
</dbReference>
<dbReference type="EnsemblMetazoa" id="ASIC007588-RA">
    <property type="protein sequence ID" value="ASIC007588-PA"/>
    <property type="gene ID" value="ASIC007588"/>
</dbReference>
<evidence type="ECO:0008006" key="10">
    <source>
        <dbReference type="Google" id="ProtNLM"/>
    </source>
</evidence>
<dbReference type="OMA" id="LAFITQW"/>
<dbReference type="InterPro" id="IPR025605">
    <property type="entry name" value="OST-HTH/LOTUS_dom"/>
</dbReference>
<dbReference type="GO" id="GO:0030154">
    <property type="term" value="P:cell differentiation"/>
    <property type="evidence" value="ECO:0007669"/>
    <property type="project" value="UniProtKB-ARBA"/>
</dbReference>
<dbReference type="Gene3D" id="2.30.30.140">
    <property type="match status" value="1"/>
</dbReference>
<feature type="domain" description="Tudor" evidence="5">
    <location>
        <begin position="277"/>
        <end position="334"/>
    </location>
</feature>
<evidence type="ECO:0000313" key="8">
    <source>
        <dbReference type="EnsemblMetazoa" id="ASIC007588-PA"/>
    </source>
</evidence>
<dbReference type="GO" id="GO:0005737">
    <property type="term" value="C:cytoplasm"/>
    <property type="evidence" value="ECO:0007669"/>
    <property type="project" value="UniProtKB-SubCell"/>
</dbReference>
<dbReference type="PROSITE" id="PS51644">
    <property type="entry name" value="HTH_OST"/>
    <property type="match status" value="1"/>
</dbReference>
<keyword evidence="9" id="KW-1185">Reference proteome</keyword>
<keyword evidence="2" id="KW-0963">Cytoplasm</keyword>
<evidence type="ECO:0000256" key="2">
    <source>
        <dbReference type="ARBA" id="ARBA00022490"/>
    </source>
</evidence>
<keyword evidence="3" id="KW-0677">Repeat</keyword>
<evidence type="ECO:0000313" key="7">
    <source>
        <dbReference type="EMBL" id="KFB40213.1"/>
    </source>
</evidence>
<dbReference type="SUPFAM" id="SSF63748">
    <property type="entry name" value="Tudor/PWWP/MBT"/>
    <property type="match status" value="1"/>
</dbReference>
<name>A0A084VQG9_ANOSI</name>
<evidence type="ECO:0000256" key="1">
    <source>
        <dbReference type="ARBA" id="ARBA00004496"/>
    </source>
</evidence>
<dbReference type="Gene3D" id="2.40.50.90">
    <property type="match status" value="1"/>
</dbReference>
<dbReference type="CDD" id="cd09972">
    <property type="entry name" value="LOTUS_TDRD_OSKAR"/>
    <property type="match status" value="1"/>
</dbReference>
<reference evidence="7 9" key="1">
    <citation type="journal article" date="2014" name="BMC Genomics">
        <title>Genome sequence of Anopheles sinensis provides insight into genetics basis of mosquito competence for malaria parasites.</title>
        <authorList>
            <person name="Zhou D."/>
            <person name="Zhang D."/>
            <person name="Ding G."/>
            <person name="Shi L."/>
            <person name="Hou Q."/>
            <person name="Ye Y."/>
            <person name="Xu Y."/>
            <person name="Zhou H."/>
            <person name="Xiong C."/>
            <person name="Li S."/>
            <person name="Yu J."/>
            <person name="Hong S."/>
            <person name="Yu X."/>
            <person name="Zou P."/>
            <person name="Chen C."/>
            <person name="Chang X."/>
            <person name="Wang W."/>
            <person name="Lv Y."/>
            <person name="Sun Y."/>
            <person name="Ma L."/>
            <person name="Shen B."/>
            <person name="Zhu C."/>
        </authorList>
    </citation>
    <scope>NUCLEOTIDE SEQUENCE [LARGE SCALE GENOMIC DNA]</scope>
</reference>
<dbReference type="PANTHER" id="PTHR16442:SF1">
    <property type="entry name" value="RING FINGER PROTEIN 17"/>
    <property type="match status" value="1"/>
</dbReference>
<dbReference type="STRING" id="74873.A0A084VQG9"/>
<dbReference type="PROSITE" id="PS50304">
    <property type="entry name" value="TUDOR"/>
    <property type="match status" value="1"/>
</dbReference>
<keyword evidence="4" id="KW-0221">Differentiation</keyword>
<keyword evidence="4" id="KW-0744">Spermatogenesis</keyword>
<dbReference type="InterPro" id="IPR041966">
    <property type="entry name" value="LOTUS-like"/>
</dbReference>
<evidence type="ECO:0000313" key="9">
    <source>
        <dbReference type="Proteomes" id="UP000030765"/>
    </source>
</evidence>
<dbReference type="OrthoDB" id="10034606at2759"/>
<gene>
    <name evidence="7" type="ORF">ZHAS_00007588</name>
</gene>
<sequence>MTVAELKKDYKQHEGHRIPYKTYGFRRLHELLLIIPDAVQLHGRGDNALVLPVASGKSQHIRSMIVQEASVENLQIILRGTEAKDIGQSIRTVTRGLEPRINLKSSIARNKSAGTNYGRKPPNNSARKRSKEYWTKYKNCYTGPWTPCLPTIDESSEEISRDQLVSSSIDLKECSANEFSDGQIVESVIPDPEEGPSAPIPRVALMTLADKFPEPEVPSTLIPESIHRGIVVKVHSPNEILVQMRCHLEMLVHVADAFEIMYGKLDSDSEWQLDVGSAKVGLCCIAKYDTVWYRVVITGPVIGNFVEVLLIDYGHKFRAALRDVKRMRKEDFILPPQYVRVSLANVKPLGEKWTDEAIRYLENALYNKQLYMFYKDSTDKILNVALIDATILTDNIINVEIVKNKHARWECAY</sequence>
<proteinExistence type="predicted"/>
<feature type="domain" description="HTH OST-type" evidence="6">
    <location>
        <begin position="1"/>
        <end position="55"/>
    </location>
</feature>
<organism evidence="7">
    <name type="scientific">Anopheles sinensis</name>
    <name type="common">Mosquito</name>
    <dbReference type="NCBI Taxonomy" id="74873"/>
    <lineage>
        <taxon>Eukaryota</taxon>
        <taxon>Metazoa</taxon>
        <taxon>Ecdysozoa</taxon>
        <taxon>Arthropoda</taxon>
        <taxon>Hexapoda</taxon>
        <taxon>Insecta</taxon>
        <taxon>Pterygota</taxon>
        <taxon>Neoptera</taxon>
        <taxon>Endopterygota</taxon>
        <taxon>Diptera</taxon>
        <taxon>Nematocera</taxon>
        <taxon>Culicoidea</taxon>
        <taxon>Culicidae</taxon>
        <taxon>Anophelinae</taxon>
        <taxon>Anopheles</taxon>
    </lineage>
</organism>
<dbReference type="GO" id="GO:0007283">
    <property type="term" value="P:spermatogenesis"/>
    <property type="evidence" value="ECO:0007669"/>
    <property type="project" value="UniProtKB-KW"/>
</dbReference>
<dbReference type="EMBL" id="ATLV01015209">
    <property type="status" value="NOT_ANNOTATED_CDS"/>
    <property type="molecule type" value="Genomic_DNA"/>
</dbReference>
<dbReference type="SMART" id="SM00333">
    <property type="entry name" value="TUDOR"/>
    <property type="match status" value="1"/>
</dbReference>